<name>A0A8W8KHA0_MAGGI</name>
<protein>
    <recommendedName>
        <fullName evidence="6">Tripartite motif-containing protein 2</fullName>
    </recommendedName>
</protein>
<reference evidence="4" key="1">
    <citation type="submission" date="2022-08" db="UniProtKB">
        <authorList>
            <consortium name="EnsemblMetazoa"/>
        </authorList>
    </citation>
    <scope>IDENTIFICATION</scope>
    <source>
        <strain evidence="4">05x7-T-G4-1.051#20</strain>
    </source>
</reference>
<proteinExistence type="predicted"/>
<feature type="compositionally biased region" description="Polar residues" evidence="3">
    <location>
        <begin position="205"/>
        <end position="215"/>
    </location>
</feature>
<evidence type="ECO:0000256" key="3">
    <source>
        <dbReference type="SAM" id="MobiDB-lite"/>
    </source>
</evidence>
<sequence length="579" mass="62812">MMHFTKRKSRIRSISETNPVFTIEAEVDKSIAVTDPSRNFYKSSNDRSPCIDSVTLEVNQWETESGYGSCLSSRKTSASGSLTESGHISCPSSRKTSAASDIFTESGYVSCPLTRRTSAASDIFTESGHVSCPPTRTSAASDIFTESGYASCPSSRKPSTASDIVTVPPVSVTATTPTEVSFARQVSGSEEISFDELSARRSTRGRSLSNGSLAVSKSGRRSDPPSPNRLPDATDDSVRESFQRCPSENCISPGLCESFRRGPSVGFRQFNKRERRFSVCSENIDASGVNVNLHNVIGKRGTGKGQFRNATSVSHVSSGSIVVTDIINCRVTLFHGSGRVMSEIQTGPGTEPWATAVLPNGKLVVSLQRPGCLAIFSANGEFCTNIACDLLVKPSGVATDRKGRIIVSDVSTDSVYILDQDGEVLKRLGGEPEAPIVFEEPRYVNVTSKGKILVCDSAKHCVHVFDSEGNFLHSFGSYGQDSGQFRFPYGITSDFEDNIYVADYYNNRVCMFAISGEFLGHILTPCMKLKRPQGLDIRDGMTDSILYVSHGEMKAQEVVAFKLITGSKNRLKKAIEVHL</sequence>
<dbReference type="PANTHER" id="PTHR24104">
    <property type="entry name" value="E3 UBIQUITIN-PROTEIN LIGASE NHLRC1-RELATED"/>
    <property type="match status" value="1"/>
</dbReference>
<dbReference type="InterPro" id="IPR050952">
    <property type="entry name" value="TRIM-NHL_E3_ligases"/>
</dbReference>
<evidence type="ECO:0000313" key="5">
    <source>
        <dbReference type="Proteomes" id="UP000005408"/>
    </source>
</evidence>
<organism evidence="4 5">
    <name type="scientific">Magallana gigas</name>
    <name type="common">Pacific oyster</name>
    <name type="synonym">Crassostrea gigas</name>
    <dbReference type="NCBI Taxonomy" id="29159"/>
    <lineage>
        <taxon>Eukaryota</taxon>
        <taxon>Metazoa</taxon>
        <taxon>Spiralia</taxon>
        <taxon>Lophotrochozoa</taxon>
        <taxon>Mollusca</taxon>
        <taxon>Bivalvia</taxon>
        <taxon>Autobranchia</taxon>
        <taxon>Pteriomorphia</taxon>
        <taxon>Ostreida</taxon>
        <taxon>Ostreoidea</taxon>
        <taxon>Ostreidae</taxon>
        <taxon>Magallana</taxon>
    </lineage>
</organism>
<dbReference type="CDD" id="cd05819">
    <property type="entry name" value="NHL"/>
    <property type="match status" value="1"/>
</dbReference>
<dbReference type="InterPro" id="IPR001258">
    <property type="entry name" value="NHL_repeat"/>
</dbReference>
<feature type="repeat" description="NHL" evidence="2">
    <location>
        <begin position="294"/>
        <end position="337"/>
    </location>
</feature>
<keyword evidence="1" id="KW-0677">Repeat</keyword>
<dbReference type="EnsemblMetazoa" id="G23586.1">
    <property type="protein sequence ID" value="G23586.1:cds"/>
    <property type="gene ID" value="G23586"/>
</dbReference>
<dbReference type="InterPro" id="IPR011042">
    <property type="entry name" value="6-blade_b-propeller_TolB-like"/>
</dbReference>
<feature type="region of interest" description="Disordered" evidence="3">
    <location>
        <begin position="195"/>
        <end position="239"/>
    </location>
</feature>
<keyword evidence="5" id="KW-1185">Reference proteome</keyword>
<feature type="repeat" description="NHL" evidence="2">
    <location>
        <begin position="425"/>
        <end position="468"/>
    </location>
</feature>
<evidence type="ECO:0000313" key="4">
    <source>
        <dbReference type="EnsemblMetazoa" id="G23586.1:cds"/>
    </source>
</evidence>
<dbReference type="GO" id="GO:0043161">
    <property type="term" value="P:proteasome-mediated ubiquitin-dependent protein catabolic process"/>
    <property type="evidence" value="ECO:0007669"/>
    <property type="project" value="TreeGrafter"/>
</dbReference>
<evidence type="ECO:0000256" key="2">
    <source>
        <dbReference type="PROSITE-ProRule" id="PRU00504"/>
    </source>
</evidence>
<dbReference type="GO" id="GO:0000209">
    <property type="term" value="P:protein polyubiquitination"/>
    <property type="evidence" value="ECO:0007669"/>
    <property type="project" value="TreeGrafter"/>
</dbReference>
<dbReference type="PANTHER" id="PTHR24104:SF57">
    <property type="entry name" value="BEE-MILK PROTEIN"/>
    <property type="match status" value="1"/>
</dbReference>
<dbReference type="Proteomes" id="UP000005408">
    <property type="component" value="Unassembled WGS sequence"/>
</dbReference>
<feature type="repeat" description="NHL" evidence="2">
    <location>
        <begin position="472"/>
        <end position="515"/>
    </location>
</feature>
<evidence type="ECO:0000256" key="1">
    <source>
        <dbReference type="ARBA" id="ARBA00022737"/>
    </source>
</evidence>
<dbReference type="AlphaFoldDB" id="A0A8W8KHA0"/>
<evidence type="ECO:0008006" key="6">
    <source>
        <dbReference type="Google" id="ProtNLM"/>
    </source>
</evidence>
<dbReference type="PROSITE" id="PS51125">
    <property type="entry name" value="NHL"/>
    <property type="match status" value="4"/>
</dbReference>
<dbReference type="SUPFAM" id="SSF101898">
    <property type="entry name" value="NHL repeat"/>
    <property type="match status" value="1"/>
</dbReference>
<accession>A0A8W8KHA0</accession>
<dbReference type="Gene3D" id="2.120.10.30">
    <property type="entry name" value="TolB, C-terminal domain"/>
    <property type="match status" value="2"/>
</dbReference>
<dbReference type="GO" id="GO:0061630">
    <property type="term" value="F:ubiquitin protein ligase activity"/>
    <property type="evidence" value="ECO:0007669"/>
    <property type="project" value="TreeGrafter"/>
</dbReference>
<dbReference type="Pfam" id="PF17170">
    <property type="entry name" value="DUF5128"/>
    <property type="match status" value="1"/>
</dbReference>
<feature type="repeat" description="NHL" evidence="2">
    <location>
        <begin position="380"/>
        <end position="421"/>
    </location>
</feature>